<evidence type="ECO:0000313" key="11">
    <source>
        <dbReference type="EMBL" id="EEV17785.1"/>
    </source>
</evidence>
<proteinExistence type="inferred from homology"/>
<feature type="region of interest" description="Disordered" evidence="9">
    <location>
        <begin position="222"/>
        <end position="267"/>
    </location>
</feature>
<evidence type="ECO:0000259" key="10">
    <source>
        <dbReference type="Pfam" id="PF00793"/>
    </source>
</evidence>
<comment type="subcellular location">
    <subcellularLocation>
        <location evidence="1">Cytoplasm</location>
    </subcellularLocation>
</comment>
<dbReference type="Gene3D" id="3.20.20.70">
    <property type="entry name" value="Aldolase class I"/>
    <property type="match status" value="2"/>
</dbReference>
<sequence length="384" mass="40757">MILIAGPCVIESRELIMQVAESLRKFNEISGVEFYFKSSFDKANRTSISSFRGPGLQRGCEILAEVKEKFGYKILTDIHESYQAEPAARVADVLQIPAFLCRQTDLLVAAASTQAVVNIKKGQFLSPQAMKHSVEKVLQTRSARAYTPQSGAASGNTNAAQNSACSDDAEICGTQNGARGGANDGSLVLGAQNSCGTGQDAQNFIHTCSAKSGAESTAKNTATPCAARSNNEAQNTPQPNLSHTCSAQDGSISAAQNAPQPSGEGMHDLARRHGVWLTERGSTFGYGNLIVDMRSLPIMREFAPVIFDATHSVQMPSIGATSGGDSRFVPYLARAAAAVGVDGFFYETHPDPAHALSDGPNMLNLQQLERVVAQTLAIQKALGF</sequence>
<dbReference type="Proteomes" id="UP000005709">
    <property type="component" value="Unassembled WGS sequence"/>
</dbReference>
<evidence type="ECO:0000256" key="6">
    <source>
        <dbReference type="ARBA" id="ARBA00022490"/>
    </source>
</evidence>
<organism evidence="11 12">
    <name type="scientific">Campylobacter gracilis RM3268</name>
    <dbReference type="NCBI Taxonomy" id="553220"/>
    <lineage>
        <taxon>Bacteria</taxon>
        <taxon>Pseudomonadati</taxon>
        <taxon>Campylobacterota</taxon>
        <taxon>Epsilonproteobacteria</taxon>
        <taxon>Campylobacterales</taxon>
        <taxon>Campylobacteraceae</taxon>
        <taxon>Campylobacter</taxon>
    </lineage>
</organism>
<dbReference type="InterPro" id="IPR013785">
    <property type="entry name" value="Aldolase_TIM"/>
</dbReference>
<keyword evidence="6" id="KW-0963">Cytoplasm</keyword>
<dbReference type="Pfam" id="PF00793">
    <property type="entry name" value="DAHP_synth_1"/>
    <property type="match status" value="2"/>
</dbReference>
<evidence type="ECO:0000256" key="7">
    <source>
        <dbReference type="ARBA" id="ARBA00022679"/>
    </source>
</evidence>
<comment type="catalytic activity">
    <reaction evidence="8">
        <text>D-arabinose 5-phosphate + phosphoenolpyruvate + H2O = 3-deoxy-alpha-D-manno-2-octulosonate-8-phosphate + phosphate</text>
        <dbReference type="Rhea" id="RHEA:14053"/>
        <dbReference type="ChEBI" id="CHEBI:15377"/>
        <dbReference type="ChEBI" id="CHEBI:43474"/>
        <dbReference type="ChEBI" id="CHEBI:57693"/>
        <dbReference type="ChEBI" id="CHEBI:58702"/>
        <dbReference type="ChEBI" id="CHEBI:85985"/>
        <dbReference type="EC" id="2.5.1.55"/>
    </reaction>
</comment>
<evidence type="ECO:0000256" key="8">
    <source>
        <dbReference type="ARBA" id="ARBA00049112"/>
    </source>
</evidence>
<comment type="caution">
    <text evidence="11">The sequence shown here is derived from an EMBL/GenBank/DDBJ whole genome shotgun (WGS) entry which is preliminary data.</text>
</comment>
<comment type="similarity">
    <text evidence="4">Belongs to the KdsA family.</text>
</comment>
<dbReference type="UniPathway" id="UPA00357">
    <property type="reaction ID" value="UER00474"/>
</dbReference>
<gene>
    <name evidence="11" type="primary">kdsA</name>
    <name evidence="11" type="ORF">CAMGR0001_0618</name>
</gene>
<feature type="compositionally biased region" description="Polar residues" evidence="9">
    <location>
        <begin position="222"/>
        <end position="260"/>
    </location>
</feature>
<evidence type="ECO:0000256" key="4">
    <source>
        <dbReference type="ARBA" id="ARBA00010499"/>
    </source>
</evidence>
<keyword evidence="12" id="KW-1185">Reference proteome</keyword>
<dbReference type="eggNOG" id="COG2877">
    <property type="taxonomic scope" value="Bacteria"/>
</dbReference>
<dbReference type="AlphaFoldDB" id="C8PI21"/>
<comment type="pathway">
    <text evidence="3">Carbohydrate biosynthesis; 3-deoxy-D-manno-octulosonate biosynthesis; 3-deoxy-D-manno-octulosonate from D-ribulose 5-phosphate: step 2/3.</text>
</comment>
<dbReference type="InterPro" id="IPR006218">
    <property type="entry name" value="DAHP1/KDSA"/>
</dbReference>
<protein>
    <recommendedName>
        <fullName evidence="5">3-deoxy-8-phosphooctulonate synthase</fullName>
        <ecNumber evidence="5">2.5.1.55</ecNumber>
    </recommendedName>
</protein>
<dbReference type="STRING" id="824.CGRAC_1751"/>
<evidence type="ECO:0000256" key="2">
    <source>
        <dbReference type="ARBA" id="ARBA00004756"/>
    </source>
</evidence>
<dbReference type="GO" id="GO:0009103">
    <property type="term" value="P:lipopolysaccharide biosynthetic process"/>
    <property type="evidence" value="ECO:0007669"/>
    <property type="project" value="UniProtKB-UniPathway"/>
</dbReference>
<dbReference type="EC" id="2.5.1.55" evidence="5"/>
<comment type="pathway">
    <text evidence="2">Bacterial outer membrane biogenesis; lipopolysaccharide biosynthesis.</text>
</comment>
<feature type="domain" description="DAHP synthetase I/KDSA" evidence="10">
    <location>
        <begin position="1"/>
        <end position="142"/>
    </location>
</feature>
<evidence type="ECO:0000313" key="12">
    <source>
        <dbReference type="Proteomes" id="UP000005709"/>
    </source>
</evidence>
<dbReference type="UniPathway" id="UPA00030"/>
<evidence type="ECO:0000256" key="3">
    <source>
        <dbReference type="ARBA" id="ARBA00004845"/>
    </source>
</evidence>
<evidence type="ECO:0000256" key="5">
    <source>
        <dbReference type="ARBA" id="ARBA00012693"/>
    </source>
</evidence>
<dbReference type="PANTHER" id="PTHR21057">
    <property type="entry name" value="PHOSPHO-2-DEHYDRO-3-DEOXYHEPTONATE ALDOLASE"/>
    <property type="match status" value="1"/>
</dbReference>
<dbReference type="EMBL" id="ACYG01000024">
    <property type="protein sequence ID" value="EEV17785.1"/>
    <property type="molecule type" value="Genomic_DNA"/>
</dbReference>
<feature type="domain" description="DAHP synthetase I/KDSA" evidence="10">
    <location>
        <begin position="257"/>
        <end position="372"/>
    </location>
</feature>
<evidence type="ECO:0000256" key="9">
    <source>
        <dbReference type="SAM" id="MobiDB-lite"/>
    </source>
</evidence>
<reference evidence="11 12" key="1">
    <citation type="submission" date="2009-07" db="EMBL/GenBank/DDBJ databases">
        <authorList>
            <person name="Madupu R."/>
            <person name="Sebastian Y."/>
            <person name="Durkin A.S."/>
            <person name="Torralba M."/>
            <person name="Methe B."/>
            <person name="Sutton G.G."/>
            <person name="Strausberg R.L."/>
            <person name="Nelson K.E."/>
        </authorList>
    </citation>
    <scope>NUCLEOTIDE SEQUENCE [LARGE SCALE GENOMIC DNA]</scope>
    <source>
        <strain evidence="11 12">RM3268</strain>
    </source>
</reference>
<accession>C8PI21</accession>
<dbReference type="SUPFAM" id="SSF51569">
    <property type="entry name" value="Aldolase"/>
    <property type="match status" value="2"/>
</dbReference>
<keyword evidence="7 11" id="KW-0808">Transferase</keyword>
<name>C8PI21_9BACT</name>
<dbReference type="InterPro" id="IPR006269">
    <property type="entry name" value="KDO8P_synthase"/>
</dbReference>
<dbReference type="GO" id="GO:0005737">
    <property type="term" value="C:cytoplasm"/>
    <property type="evidence" value="ECO:0007669"/>
    <property type="project" value="UniProtKB-SubCell"/>
</dbReference>
<evidence type="ECO:0000256" key="1">
    <source>
        <dbReference type="ARBA" id="ARBA00004496"/>
    </source>
</evidence>
<dbReference type="GO" id="GO:0008676">
    <property type="term" value="F:3-deoxy-8-phosphooctulonate synthase activity"/>
    <property type="evidence" value="ECO:0007669"/>
    <property type="project" value="UniProtKB-EC"/>
</dbReference>